<feature type="non-terminal residue" evidence="1">
    <location>
        <position position="54"/>
    </location>
</feature>
<evidence type="ECO:0000313" key="1">
    <source>
        <dbReference type="EMBL" id="MCI41120.1"/>
    </source>
</evidence>
<accession>A0A392RZA2</accession>
<evidence type="ECO:0000313" key="2">
    <source>
        <dbReference type="Proteomes" id="UP000265520"/>
    </source>
</evidence>
<sequence length="54" mass="6119">MKHTIAERALQRALASVCVLEMSLSEPQRLVARLLADSHQEDENFLPSFANPRQ</sequence>
<proteinExistence type="predicted"/>
<protein>
    <submittedName>
        <fullName evidence="1">Uncharacterized protein</fullName>
    </submittedName>
</protein>
<dbReference type="AlphaFoldDB" id="A0A392RZA2"/>
<keyword evidence="2" id="KW-1185">Reference proteome</keyword>
<name>A0A392RZA2_9FABA</name>
<dbReference type="Proteomes" id="UP000265520">
    <property type="component" value="Unassembled WGS sequence"/>
</dbReference>
<organism evidence="1 2">
    <name type="scientific">Trifolium medium</name>
    <dbReference type="NCBI Taxonomy" id="97028"/>
    <lineage>
        <taxon>Eukaryota</taxon>
        <taxon>Viridiplantae</taxon>
        <taxon>Streptophyta</taxon>
        <taxon>Embryophyta</taxon>
        <taxon>Tracheophyta</taxon>
        <taxon>Spermatophyta</taxon>
        <taxon>Magnoliopsida</taxon>
        <taxon>eudicotyledons</taxon>
        <taxon>Gunneridae</taxon>
        <taxon>Pentapetalae</taxon>
        <taxon>rosids</taxon>
        <taxon>fabids</taxon>
        <taxon>Fabales</taxon>
        <taxon>Fabaceae</taxon>
        <taxon>Papilionoideae</taxon>
        <taxon>50 kb inversion clade</taxon>
        <taxon>NPAAA clade</taxon>
        <taxon>Hologalegina</taxon>
        <taxon>IRL clade</taxon>
        <taxon>Trifolieae</taxon>
        <taxon>Trifolium</taxon>
    </lineage>
</organism>
<dbReference type="EMBL" id="LXQA010288081">
    <property type="protein sequence ID" value="MCI41120.1"/>
    <property type="molecule type" value="Genomic_DNA"/>
</dbReference>
<comment type="caution">
    <text evidence="1">The sequence shown here is derived from an EMBL/GenBank/DDBJ whole genome shotgun (WGS) entry which is preliminary data.</text>
</comment>
<reference evidence="1 2" key="1">
    <citation type="journal article" date="2018" name="Front. Plant Sci.">
        <title>Red Clover (Trifolium pratense) and Zigzag Clover (T. medium) - A Picture of Genomic Similarities and Differences.</title>
        <authorList>
            <person name="Dluhosova J."/>
            <person name="Istvanek J."/>
            <person name="Nedelnik J."/>
            <person name="Repkova J."/>
        </authorList>
    </citation>
    <scope>NUCLEOTIDE SEQUENCE [LARGE SCALE GENOMIC DNA]</scope>
    <source>
        <strain evidence="2">cv. 10/8</strain>
        <tissue evidence="1">Leaf</tissue>
    </source>
</reference>